<comment type="caution">
    <text evidence="5">The sequence shown here is derived from an EMBL/GenBank/DDBJ whole genome shotgun (WGS) entry which is preliminary data.</text>
</comment>
<dbReference type="InterPro" id="IPR032370">
    <property type="entry name" value="FlgT_N"/>
</dbReference>
<dbReference type="EMBL" id="MKEK01000001">
    <property type="protein sequence ID" value="OEY70318.1"/>
    <property type="molecule type" value="Genomic_DNA"/>
</dbReference>
<dbReference type="STRING" id="1628148.BI198_12620"/>
<sequence length="379" mass="42504">MKRNTIISSLVLFLFAAPSKAVWYEATGQAQIKQGDLAQARHFAINDALSRAALFAGADVNSTQQVLNGVLQSSTLDVNSQHQVSQLQLMTETQSGNVLTVVIRADIEPKATTACATGQYQKPLLLSQIRLAAREDAIYGQLFSLDKDATSQLHYHLQDLTTAVTTTVLSHSTMLDELKYPYTDQLFRQGAQYIVSATIKDLSLGDKSHHFWQSARKQRFFALDVVLYDLFEQSVVFQQEYRTESTWPYKDNSTPASHSQAFWQLPYGQKIDQVLTAVAQDLQQQLQCKPLLTSITQVSNNQVFFNIGKQHGLKVGDKLQLIQVKRHPAQPQIKQLTHSDIQLVVRQVSEQHAMAEPEQHTLIQHIQAADIVGVHKSQD</sequence>
<dbReference type="Pfam" id="PF16548">
    <property type="entry name" value="FlgT_N"/>
    <property type="match status" value="1"/>
</dbReference>
<keyword evidence="6" id="KW-1185">Reference proteome</keyword>
<dbReference type="InterPro" id="IPR032388">
    <property type="entry name" value="FlgT_C"/>
</dbReference>
<dbReference type="Gene3D" id="2.40.10.410">
    <property type="entry name" value="FlgT, C-terminal domain"/>
    <property type="match status" value="1"/>
</dbReference>
<name>A0A1E7Q8F2_9GAMM</name>
<protein>
    <recommendedName>
        <fullName evidence="7">Flagellar biosynthesis protein FlgT</fullName>
    </recommendedName>
</protein>
<dbReference type="RefSeq" id="WP_070049872.1">
    <property type="nucleotide sequence ID" value="NZ_CBCSDO010000008.1"/>
</dbReference>
<evidence type="ECO:0000313" key="6">
    <source>
        <dbReference type="Proteomes" id="UP000242258"/>
    </source>
</evidence>
<evidence type="ECO:0000259" key="3">
    <source>
        <dbReference type="Pfam" id="PF16539"/>
    </source>
</evidence>
<evidence type="ECO:0000259" key="2">
    <source>
        <dbReference type="Pfam" id="PF16538"/>
    </source>
</evidence>
<evidence type="ECO:0000259" key="4">
    <source>
        <dbReference type="Pfam" id="PF16548"/>
    </source>
</evidence>
<feature type="domain" description="Flagellar assembly protein T N-terminal" evidence="4">
    <location>
        <begin position="23"/>
        <end position="108"/>
    </location>
</feature>
<feature type="domain" description="Flagellar assembly protein T C-terminal" evidence="2">
    <location>
        <begin position="300"/>
        <end position="372"/>
    </location>
</feature>
<organism evidence="5 6">
    <name type="scientific">Rheinheimera salexigens</name>
    <dbReference type="NCBI Taxonomy" id="1628148"/>
    <lineage>
        <taxon>Bacteria</taxon>
        <taxon>Pseudomonadati</taxon>
        <taxon>Pseudomonadota</taxon>
        <taxon>Gammaproteobacteria</taxon>
        <taxon>Chromatiales</taxon>
        <taxon>Chromatiaceae</taxon>
        <taxon>Rheinheimera</taxon>
    </lineage>
</organism>
<feature type="chain" id="PRO_5009200497" description="Flagellar biosynthesis protein FlgT" evidence="1">
    <location>
        <begin position="24"/>
        <end position="379"/>
    </location>
</feature>
<dbReference type="Pfam" id="PF16539">
    <property type="entry name" value="FlgT_M"/>
    <property type="match status" value="1"/>
</dbReference>
<dbReference type="InterPro" id="IPR038165">
    <property type="entry name" value="FlgT_C_sf"/>
</dbReference>
<evidence type="ECO:0000256" key="1">
    <source>
        <dbReference type="SAM" id="SignalP"/>
    </source>
</evidence>
<reference evidence="6" key="1">
    <citation type="submission" date="2016-09" db="EMBL/GenBank/DDBJ databases">
        <authorList>
            <person name="Wan X."/>
            <person name="Hou S."/>
        </authorList>
    </citation>
    <scope>NUCLEOTIDE SEQUENCE [LARGE SCALE GENOMIC DNA]</scope>
    <source>
        <strain evidence="6">KH87</strain>
    </source>
</reference>
<dbReference type="Proteomes" id="UP000242258">
    <property type="component" value="Unassembled WGS sequence"/>
</dbReference>
<dbReference type="AlphaFoldDB" id="A0A1E7Q8F2"/>
<dbReference type="Gene3D" id="3.30.1660.40">
    <property type="entry name" value="FlgT, N-terminal domain"/>
    <property type="match status" value="1"/>
</dbReference>
<gene>
    <name evidence="5" type="ORF">BI198_12620</name>
</gene>
<feature type="domain" description="Flagellar assembly protein T middle" evidence="3">
    <location>
        <begin position="114"/>
        <end position="253"/>
    </location>
</feature>
<keyword evidence="1" id="KW-0732">Signal</keyword>
<dbReference type="InterPro" id="IPR032386">
    <property type="entry name" value="FlgT_M"/>
</dbReference>
<dbReference type="InterPro" id="IPR038180">
    <property type="entry name" value="FlgT_N_sf"/>
</dbReference>
<feature type="signal peptide" evidence="1">
    <location>
        <begin position="1"/>
        <end position="23"/>
    </location>
</feature>
<dbReference type="Pfam" id="PF16538">
    <property type="entry name" value="FlgT_C"/>
    <property type="match status" value="1"/>
</dbReference>
<dbReference type="Gene3D" id="3.40.50.10610">
    <property type="entry name" value="ABC-type transport auxiliary lipoprotein component"/>
    <property type="match status" value="1"/>
</dbReference>
<proteinExistence type="predicted"/>
<evidence type="ECO:0008006" key="7">
    <source>
        <dbReference type="Google" id="ProtNLM"/>
    </source>
</evidence>
<evidence type="ECO:0000313" key="5">
    <source>
        <dbReference type="EMBL" id="OEY70318.1"/>
    </source>
</evidence>
<accession>A0A1E7Q8F2</accession>
<dbReference type="OrthoDB" id="8778507at2"/>